<dbReference type="GO" id="GO:0003677">
    <property type="term" value="F:DNA binding"/>
    <property type="evidence" value="ECO:0007669"/>
    <property type="project" value="UniProtKB-KW"/>
</dbReference>
<dbReference type="CDD" id="cd06170">
    <property type="entry name" value="LuxR_C_like"/>
    <property type="match status" value="1"/>
</dbReference>
<dbReference type="CDD" id="cd17535">
    <property type="entry name" value="REC_NarL-like"/>
    <property type="match status" value="1"/>
</dbReference>
<dbReference type="InterPro" id="IPR058245">
    <property type="entry name" value="NreC/VraR/RcsB-like_REC"/>
</dbReference>
<dbReference type="Pfam" id="PF00196">
    <property type="entry name" value="GerE"/>
    <property type="match status" value="1"/>
</dbReference>
<keyword evidence="1 3" id="KW-0597">Phosphoprotein</keyword>
<dbReference type="RefSeq" id="WP_084757825.1">
    <property type="nucleotide sequence ID" value="NZ_FSQT01000002.1"/>
</dbReference>
<dbReference type="GO" id="GO:0000160">
    <property type="term" value="P:phosphorelay signal transduction system"/>
    <property type="evidence" value="ECO:0007669"/>
    <property type="project" value="InterPro"/>
</dbReference>
<dbReference type="InterPro" id="IPR011006">
    <property type="entry name" value="CheY-like_superfamily"/>
</dbReference>
<dbReference type="STRING" id="709881.SAMN04489832_4560"/>
<feature type="domain" description="HTH luxR-type" evidence="4">
    <location>
        <begin position="156"/>
        <end position="221"/>
    </location>
</feature>
<accession>A0A1N5ZWH1</accession>
<feature type="domain" description="Response regulatory" evidence="5">
    <location>
        <begin position="16"/>
        <end position="132"/>
    </location>
</feature>
<evidence type="ECO:0000259" key="4">
    <source>
        <dbReference type="PROSITE" id="PS50043"/>
    </source>
</evidence>
<evidence type="ECO:0000313" key="7">
    <source>
        <dbReference type="Proteomes" id="UP000185124"/>
    </source>
</evidence>
<feature type="modified residue" description="4-aspartylphosphate" evidence="3">
    <location>
        <position position="67"/>
    </location>
</feature>
<dbReference type="InterPro" id="IPR039420">
    <property type="entry name" value="WalR-like"/>
</dbReference>
<evidence type="ECO:0000259" key="5">
    <source>
        <dbReference type="PROSITE" id="PS50110"/>
    </source>
</evidence>
<dbReference type="InterPro" id="IPR001789">
    <property type="entry name" value="Sig_transdc_resp-reg_receiver"/>
</dbReference>
<gene>
    <name evidence="6" type="ORF">SAMN04489832_4560</name>
</gene>
<organism evidence="6 7">
    <name type="scientific">Micromonospora cremea</name>
    <dbReference type="NCBI Taxonomy" id="709881"/>
    <lineage>
        <taxon>Bacteria</taxon>
        <taxon>Bacillati</taxon>
        <taxon>Actinomycetota</taxon>
        <taxon>Actinomycetes</taxon>
        <taxon>Micromonosporales</taxon>
        <taxon>Micromonosporaceae</taxon>
        <taxon>Micromonospora</taxon>
    </lineage>
</organism>
<dbReference type="SMART" id="SM00421">
    <property type="entry name" value="HTH_LUXR"/>
    <property type="match status" value="1"/>
</dbReference>
<dbReference type="SUPFAM" id="SSF46894">
    <property type="entry name" value="C-terminal effector domain of the bipartite response regulators"/>
    <property type="match status" value="1"/>
</dbReference>
<evidence type="ECO:0000256" key="1">
    <source>
        <dbReference type="ARBA" id="ARBA00022553"/>
    </source>
</evidence>
<dbReference type="EMBL" id="FSQT01000002">
    <property type="protein sequence ID" value="SIN26112.1"/>
    <property type="molecule type" value="Genomic_DNA"/>
</dbReference>
<protein>
    <submittedName>
        <fullName evidence="6">DNA-binding response regulator, NarL/FixJ family, contains REC and HTH domains</fullName>
    </submittedName>
</protein>
<keyword evidence="2 6" id="KW-0238">DNA-binding</keyword>
<reference evidence="7" key="1">
    <citation type="submission" date="2016-12" db="EMBL/GenBank/DDBJ databases">
        <authorList>
            <person name="Varghese N."/>
            <person name="Submissions S."/>
        </authorList>
    </citation>
    <scope>NUCLEOTIDE SEQUENCE [LARGE SCALE GENOMIC DNA]</scope>
    <source>
        <strain evidence="7">DSM 45599</strain>
    </source>
</reference>
<dbReference type="InterPro" id="IPR000792">
    <property type="entry name" value="Tscrpt_reg_LuxR_C"/>
</dbReference>
<dbReference type="PROSITE" id="PS50043">
    <property type="entry name" value="HTH_LUXR_2"/>
    <property type="match status" value="1"/>
</dbReference>
<dbReference type="SMART" id="SM00448">
    <property type="entry name" value="REC"/>
    <property type="match status" value="1"/>
</dbReference>
<dbReference type="InterPro" id="IPR016032">
    <property type="entry name" value="Sig_transdc_resp-reg_C-effctor"/>
</dbReference>
<dbReference type="GO" id="GO:0006355">
    <property type="term" value="P:regulation of DNA-templated transcription"/>
    <property type="evidence" value="ECO:0007669"/>
    <property type="project" value="InterPro"/>
</dbReference>
<dbReference type="PROSITE" id="PS50110">
    <property type="entry name" value="RESPONSE_REGULATORY"/>
    <property type="match status" value="1"/>
</dbReference>
<evidence type="ECO:0000313" key="6">
    <source>
        <dbReference type="EMBL" id="SIN26112.1"/>
    </source>
</evidence>
<dbReference type="PANTHER" id="PTHR43214">
    <property type="entry name" value="TWO-COMPONENT RESPONSE REGULATOR"/>
    <property type="match status" value="1"/>
</dbReference>
<evidence type="ECO:0000256" key="3">
    <source>
        <dbReference type="PROSITE-ProRule" id="PRU00169"/>
    </source>
</evidence>
<dbReference type="SUPFAM" id="SSF52172">
    <property type="entry name" value="CheY-like"/>
    <property type="match status" value="1"/>
</dbReference>
<proteinExistence type="predicted"/>
<dbReference type="AlphaFoldDB" id="A0A1N5ZWH1"/>
<dbReference type="OrthoDB" id="2878275at2"/>
<name>A0A1N5ZWH1_9ACTN</name>
<keyword evidence="7" id="KW-1185">Reference proteome</keyword>
<dbReference type="Pfam" id="PF00072">
    <property type="entry name" value="Response_reg"/>
    <property type="match status" value="1"/>
</dbReference>
<dbReference type="Proteomes" id="UP000185124">
    <property type="component" value="Unassembled WGS sequence"/>
</dbReference>
<sequence>MRSVGSSESEPDRAIRVLVVDDHQTFADLLALALDGQPALTCVGHARTAADALRLVDELRPDVVLMDVGLPDLDGIAATERLHLRHPDVRVVVLTARTEPALLGQAMAAGAVGFLAKDGALGDVLHALRAAHHGTTTVSAHLLTGLLANARSQAAQDAAPGGLTGREYEVLRLMSQGQDVRAIARALGITPHTCRGYVKRLLAKLDAHSQLEAVAIATRRGLLPPADAV</sequence>
<evidence type="ECO:0000256" key="2">
    <source>
        <dbReference type="ARBA" id="ARBA00023125"/>
    </source>
</evidence>
<dbReference type="Gene3D" id="3.40.50.2300">
    <property type="match status" value="1"/>
</dbReference>
<dbReference type="PRINTS" id="PR00038">
    <property type="entry name" value="HTHLUXR"/>
</dbReference>